<dbReference type="PANTHER" id="PTHR42988:SF2">
    <property type="entry name" value="CYCLIC NUCLEOTIDE PHOSPHODIESTERASE CBUA0032-RELATED"/>
    <property type="match status" value="1"/>
</dbReference>
<evidence type="ECO:0000256" key="1">
    <source>
        <dbReference type="ARBA" id="ARBA00022723"/>
    </source>
</evidence>
<dbReference type="EMBL" id="JAPKNK010000008">
    <property type="protein sequence ID" value="MCX5571113.1"/>
    <property type="molecule type" value="Genomic_DNA"/>
</dbReference>
<keyword evidence="5" id="KW-0812">Transmembrane</keyword>
<keyword evidence="8" id="KW-1185">Reference proteome</keyword>
<dbReference type="GO" id="GO:0046872">
    <property type="term" value="F:metal ion binding"/>
    <property type="evidence" value="ECO:0007669"/>
    <property type="project" value="UniProtKB-KW"/>
</dbReference>
<dbReference type="AlphaFoldDB" id="A0A9X3IM17"/>
<evidence type="ECO:0000256" key="4">
    <source>
        <dbReference type="ARBA" id="ARBA00025742"/>
    </source>
</evidence>
<evidence type="ECO:0000313" key="7">
    <source>
        <dbReference type="EMBL" id="MCX5571113.1"/>
    </source>
</evidence>
<reference evidence="7" key="1">
    <citation type="submission" date="2022-11" db="EMBL/GenBank/DDBJ databases">
        <title>Biodiversity and phylogenetic relationships of bacteria.</title>
        <authorList>
            <person name="Machado R.A.R."/>
            <person name="Bhat A."/>
            <person name="Loulou A."/>
            <person name="Kallel S."/>
        </authorList>
    </citation>
    <scope>NUCLEOTIDE SEQUENCE</scope>
    <source>
        <strain evidence="7">K-TC2</strain>
    </source>
</reference>
<evidence type="ECO:0000256" key="5">
    <source>
        <dbReference type="SAM" id="Phobius"/>
    </source>
</evidence>
<dbReference type="SUPFAM" id="SSF56300">
    <property type="entry name" value="Metallo-dependent phosphatases"/>
    <property type="match status" value="1"/>
</dbReference>
<keyword evidence="5" id="KW-1133">Transmembrane helix</keyword>
<accession>A0A9X3IM17</accession>
<evidence type="ECO:0000259" key="6">
    <source>
        <dbReference type="Pfam" id="PF00149"/>
    </source>
</evidence>
<sequence>MVDPRKGDIEDDASSTKQRSLFAIAGSLLAEISPIKLIFAWILLMGLPGLVLGLIPFFLSIWIGNVSRQAAELYSGLVPAALLVILGLIAWYGGRPLFRMIESSFWSLNSIMVQPGYALCRETLRHLIEHRLLRRIDAKPATVASARAMTAAIAGLTVCILAIGVAALVWPATHWTGTLADLAAPRRVVILALANATVLLCAYLAIAALVWGIADATMAQPRSFTDFRPVPAGAPRWRVAHLSDVHCVGDRYGFRIESGRVGPRGNDKFTATLERLRAVHAANPLDAILITGDMTDAGISTEWAAFLDALEPFAELIPLVTVLPGNHDVNVVDRNNPARMDLPMSPNKRLRQLRTLSGMEALQGDRYRVIDRGQRRLGETFHAVMNGQREAIEAFANRASRRAGRPVAELWTGVFPMVQPPARPDGLGIIVLNSNAETHFSFTNALGMVSLEQARAMDAIVEEYPEASWLIALHHHVVEYPQPAKALSERIGTALINGTWFVRHIARFAGRAVILHGHRHVDWIGESGGLPIISAPSPVMEGTNARDSYFHIHTLHVDGRKLALARPETIVVPAPERKSAATPTQG</sequence>
<dbReference type="Pfam" id="PF00149">
    <property type="entry name" value="Metallophos"/>
    <property type="match status" value="1"/>
</dbReference>
<evidence type="ECO:0000313" key="8">
    <source>
        <dbReference type="Proteomes" id="UP001144805"/>
    </source>
</evidence>
<proteinExistence type="inferred from homology"/>
<comment type="caution">
    <text evidence="7">The sequence shown here is derived from an EMBL/GenBank/DDBJ whole genome shotgun (WGS) entry which is preliminary data.</text>
</comment>
<keyword evidence="2" id="KW-0378">Hydrolase</keyword>
<evidence type="ECO:0000256" key="3">
    <source>
        <dbReference type="ARBA" id="ARBA00023004"/>
    </source>
</evidence>
<keyword evidence="5" id="KW-0472">Membrane</keyword>
<dbReference type="InterPro" id="IPR029052">
    <property type="entry name" value="Metallo-depent_PP-like"/>
</dbReference>
<keyword evidence="3" id="KW-0408">Iron</keyword>
<dbReference type="RefSeq" id="WP_266340077.1">
    <property type="nucleotide sequence ID" value="NZ_JAPKNK010000008.1"/>
</dbReference>
<feature type="transmembrane region" description="Helical" evidence="5">
    <location>
        <begin position="38"/>
        <end position="61"/>
    </location>
</feature>
<dbReference type="InterPro" id="IPR004843">
    <property type="entry name" value="Calcineurin-like_PHP"/>
</dbReference>
<feature type="transmembrane region" description="Helical" evidence="5">
    <location>
        <begin position="73"/>
        <end position="93"/>
    </location>
</feature>
<feature type="domain" description="Calcineurin-like phosphoesterase" evidence="6">
    <location>
        <begin position="238"/>
        <end position="370"/>
    </location>
</feature>
<dbReference type="GO" id="GO:0016787">
    <property type="term" value="F:hydrolase activity"/>
    <property type="evidence" value="ECO:0007669"/>
    <property type="project" value="UniProtKB-KW"/>
</dbReference>
<dbReference type="PANTHER" id="PTHR42988">
    <property type="entry name" value="PHOSPHOHYDROLASE"/>
    <property type="match status" value="1"/>
</dbReference>
<dbReference type="InterPro" id="IPR050884">
    <property type="entry name" value="CNP_phosphodiesterase-III"/>
</dbReference>
<feature type="transmembrane region" description="Helical" evidence="5">
    <location>
        <begin position="190"/>
        <end position="214"/>
    </location>
</feature>
<gene>
    <name evidence="7" type="ORF">OSH07_18070</name>
</gene>
<comment type="similarity">
    <text evidence="4">Belongs to the cyclic nucleotide phosphodiesterase class-III family.</text>
</comment>
<protein>
    <submittedName>
        <fullName evidence="7">Metallophosphoesterase</fullName>
    </submittedName>
</protein>
<keyword evidence="1" id="KW-0479">Metal-binding</keyword>
<evidence type="ECO:0000256" key="2">
    <source>
        <dbReference type="ARBA" id="ARBA00022801"/>
    </source>
</evidence>
<name>A0A9X3IM17_9HYPH</name>
<dbReference type="Proteomes" id="UP001144805">
    <property type="component" value="Unassembled WGS sequence"/>
</dbReference>
<dbReference type="Gene3D" id="3.60.21.10">
    <property type="match status" value="2"/>
</dbReference>
<feature type="transmembrane region" description="Helical" evidence="5">
    <location>
        <begin position="145"/>
        <end position="170"/>
    </location>
</feature>
<organism evidence="7 8">
    <name type="scientific">Kaistia nematophila</name>
    <dbReference type="NCBI Taxonomy" id="2994654"/>
    <lineage>
        <taxon>Bacteria</taxon>
        <taxon>Pseudomonadati</taxon>
        <taxon>Pseudomonadota</taxon>
        <taxon>Alphaproteobacteria</taxon>
        <taxon>Hyphomicrobiales</taxon>
        <taxon>Kaistiaceae</taxon>
        <taxon>Kaistia</taxon>
    </lineage>
</organism>